<evidence type="ECO:0000313" key="2">
    <source>
        <dbReference type="EMBL" id="MDW9207736.1"/>
    </source>
</evidence>
<accession>A0ABD5HS06</accession>
<dbReference type="Proteomes" id="UP001272716">
    <property type="component" value="Unassembled WGS sequence"/>
</dbReference>
<reference evidence="2 4" key="1">
    <citation type="submission" date="2023-10" db="EMBL/GenBank/DDBJ databases">
        <title>Draft Genome Sequence of Bacillus thuringiensis serovar. toumanoffi 4059: Identification of a Novel Cry Protein Candidate.</title>
        <authorList>
            <person name="Murdoch R.W."/>
            <person name="Gemler B."/>
            <person name="Heater B.S."/>
        </authorList>
    </citation>
    <scope>NUCLEOTIDE SEQUENCE [LARGE SCALE GENOMIC DNA]</scope>
    <source>
        <strain evidence="2 4">4059</strain>
    </source>
</reference>
<evidence type="ECO:0000313" key="3">
    <source>
        <dbReference type="EMBL" id="MDW9207771.1"/>
    </source>
</evidence>
<comment type="caution">
    <text evidence="2">The sequence shown here is derived from an EMBL/GenBank/DDBJ whole genome shotgun (WGS) entry which is preliminary data.</text>
</comment>
<organism evidence="2 4">
    <name type="scientific">Bacillus thuringiensis serovar toumanoffi</name>
    <dbReference type="NCBI Taxonomy" id="180862"/>
    <lineage>
        <taxon>Bacteria</taxon>
        <taxon>Bacillati</taxon>
        <taxon>Bacillota</taxon>
        <taxon>Bacilli</taxon>
        <taxon>Bacillales</taxon>
        <taxon>Bacillaceae</taxon>
        <taxon>Bacillus</taxon>
        <taxon>Bacillus cereus group</taxon>
    </lineage>
</organism>
<dbReference type="EMBL" id="JAWQCK010000004">
    <property type="protein sequence ID" value="MDW9207771.1"/>
    <property type="molecule type" value="Genomic_DNA"/>
</dbReference>
<keyword evidence="1" id="KW-0472">Membrane</keyword>
<proteinExistence type="predicted"/>
<evidence type="ECO:0000313" key="4">
    <source>
        <dbReference type="Proteomes" id="UP001272716"/>
    </source>
</evidence>
<name>A0ABD5HS06_BACTU</name>
<evidence type="ECO:0000256" key="1">
    <source>
        <dbReference type="SAM" id="Phobius"/>
    </source>
</evidence>
<dbReference type="AlphaFoldDB" id="A0ABD5HS06"/>
<feature type="transmembrane region" description="Helical" evidence="1">
    <location>
        <begin position="20"/>
        <end position="41"/>
    </location>
</feature>
<gene>
    <name evidence="2" type="ORF">BTTOUR_02750</name>
    <name evidence="3" type="ORF">BTTOUR_02925</name>
</gene>
<dbReference type="EMBL" id="JAWQCK010000004">
    <property type="protein sequence ID" value="MDW9207736.1"/>
    <property type="molecule type" value="Genomic_DNA"/>
</dbReference>
<protein>
    <submittedName>
        <fullName evidence="2">Uncharacterized protein</fullName>
    </submittedName>
</protein>
<keyword evidence="1" id="KW-0812">Transmembrane</keyword>
<sequence>MGLDFSGVKLPFGPMDLLTASVSLLGVVGGFVLLGMAVPFVQKLVNMVLSSIRNRSKA</sequence>
<dbReference type="RefSeq" id="WP_000521962.1">
    <property type="nucleotide sequence ID" value="NZ_JAWQCK010000004.1"/>
</dbReference>
<keyword evidence="1" id="KW-1133">Transmembrane helix</keyword>